<comment type="similarity">
    <text evidence="1">Belongs to the short-chain dehydrogenases/reductases (SDR) family.</text>
</comment>
<proteinExistence type="inferred from homology"/>
<keyword evidence="4" id="KW-1185">Reference proteome</keyword>
<reference evidence="3 4" key="1">
    <citation type="submission" date="2016-09" db="EMBL/GenBank/DDBJ databases">
        <title>The draft genome of Dichanthelium oligosanthes: A C3 panicoid grass species.</title>
        <authorList>
            <person name="Studer A.J."/>
            <person name="Schnable J.C."/>
            <person name="Brutnell T.P."/>
        </authorList>
    </citation>
    <scope>NUCLEOTIDE SEQUENCE [LARGE SCALE GENOMIC DNA]</scope>
    <source>
        <strain evidence="4">cv. Kellogg 1175</strain>
        <tissue evidence="3">Leaf</tissue>
    </source>
</reference>
<dbReference type="AlphaFoldDB" id="A0A1E5WN65"/>
<evidence type="ECO:0000256" key="2">
    <source>
        <dbReference type="ARBA" id="ARBA00023002"/>
    </source>
</evidence>
<dbReference type="SUPFAM" id="SSF51735">
    <property type="entry name" value="NAD(P)-binding Rossmann-fold domains"/>
    <property type="match status" value="1"/>
</dbReference>
<dbReference type="Proteomes" id="UP000095767">
    <property type="component" value="Unassembled WGS sequence"/>
</dbReference>
<organism evidence="3 4">
    <name type="scientific">Dichanthelium oligosanthes</name>
    <dbReference type="NCBI Taxonomy" id="888268"/>
    <lineage>
        <taxon>Eukaryota</taxon>
        <taxon>Viridiplantae</taxon>
        <taxon>Streptophyta</taxon>
        <taxon>Embryophyta</taxon>
        <taxon>Tracheophyta</taxon>
        <taxon>Spermatophyta</taxon>
        <taxon>Magnoliopsida</taxon>
        <taxon>Liliopsida</taxon>
        <taxon>Poales</taxon>
        <taxon>Poaceae</taxon>
        <taxon>PACMAD clade</taxon>
        <taxon>Panicoideae</taxon>
        <taxon>Panicodae</taxon>
        <taxon>Paniceae</taxon>
        <taxon>Dichantheliinae</taxon>
        <taxon>Dichanthelium</taxon>
    </lineage>
</organism>
<comment type="caution">
    <text evidence="3">The sequence shown here is derived from an EMBL/GenBank/DDBJ whole genome shotgun (WGS) entry which is preliminary data.</text>
</comment>
<dbReference type="PRINTS" id="PR00081">
    <property type="entry name" value="GDHRDH"/>
</dbReference>
<protein>
    <recommendedName>
        <fullName evidence="5">Short-chain dehydrogenase TIC 32, chloroplastic</fullName>
    </recommendedName>
</protein>
<accession>A0A1E5WN65</accession>
<gene>
    <name evidence="3" type="ORF">BAE44_0000138</name>
</gene>
<name>A0A1E5WN65_9POAL</name>
<dbReference type="InterPro" id="IPR036291">
    <property type="entry name" value="NAD(P)-bd_dom_sf"/>
</dbReference>
<dbReference type="PANTHER" id="PTHR24320">
    <property type="entry name" value="RETINOL DEHYDROGENASE"/>
    <property type="match status" value="1"/>
</dbReference>
<dbReference type="STRING" id="888268.A0A1E5WN65"/>
<keyword evidence="2" id="KW-0560">Oxidoreductase</keyword>
<dbReference type="Pfam" id="PF00106">
    <property type="entry name" value="adh_short"/>
    <property type="match status" value="1"/>
</dbReference>
<evidence type="ECO:0000313" key="4">
    <source>
        <dbReference type="Proteomes" id="UP000095767"/>
    </source>
</evidence>
<evidence type="ECO:0008006" key="5">
    <source>
        <dbReference type="Google" id="ProtNLM"/>
    </source>
</evidence>
<sequence>MDREALRMLRSPQFWRMAVLWALSLLHSYLLVFLRGGAAAAAPRRRAAGRPPICVVTGATSGLGRAAAAALAREGYHVVLAGRSTRLLYETVQEIRRQQPDAHLEAFELNLASYKSIKKFGTSLKQWIQETSSEPAIHLLINNAGILAKSHRVTEDGLDEMMQTNYIGPFILTNILLPLLKNSSVPSRVVNLTSFTHRCVCSLMFTYELHRQLHNSSAVSVIAADPGVVETKIMRELPECLSWFAFLVLRFLKLLQEPDTGAGAVLDAALAPPEESGRYFFGGKGRTIRSSRLSYDTEVAKKLWAESWAVFKELQLREGDFGNS</sequence>
<evidence type="ECO:0000313" key="3">
    <source>
        <dbReference type="EMBL" id="OEL38846.1"/>
    </source>
</evidence>
<evidence type="ECO:0000256" key="1">
    <source>
        <dbReference type="ARBA" id="ARBA00006484"/>
    </source>
</evidence>
<dbReference type="InterPro" id="IPR002347">
    <property type="entry name" value="SDR_fam"/>
</dbReference>
<dbReference type="EMBL" id="LWDX02000332">
    <property type="protein sequence ID" value="OEL38846.1"/>
    <property type="molecule type" value="Genomic_DNA"/>
</dbReference>
<dbReference type="GO" id="GO:0016491">
    <property type="term" value="F:oxidoreductase activity"/>
    <property type="evidence" value="ECO:0007669"/>
    <property type="project" value="UniProtKB-KW"/>
</dbReference>
<dbReference type="OrthoDB" id="542013at2759"/>
<dbReference type="Gene3D" id="3.40.50.720">
    <property type="entry name" value="NAD(P)-binding Rossmann-like Domain"/>
    <property type="match status" value="1"/>
</dbReference>
<dbReference type="PANTHER" id="PTHR24320:SF227">
    <property type="entry name" value="RETINOL DEHYDROGENASE 11"/>
    <property type="match status" value="1"/>
</dbReference>